<feature type="transmembrane region" description="Helical" evidence="1">
    <location>
        <begin position="175"/>
        <end position="196"/>
    </location>
</feature>
<gene>
    <name evidence="2" type="ORF">SAMN05216574_101390</name>
</gene>
<feature type="transmembrane region" description="Helical" evidence="1">
    <location>
        <begin position="62"/>
        <end position="80"/>
    </location>
</feature>
<accession>A0A1I1WHX2</accession>
<dbReference type="Proteomes" id="UP000198589">
    <property type="component" value="Unassembled WGS sequence"/>
</dbReference>
<dbReference type="EMBL" id="FOND01000001">
    <property type="protein sequence ID" value="SFD94795.1"/>
    <property type="molecule type" value="Genomic_DNA"/>
</dbReference>
<sequence>MSVPLLDRPPDAGGPAGRAPLRRARLVAFADLTVLSGVAVFAGWCVCYLVALAGVAPSSVAFWTWLATAPLVVAATVRWLRPVLAGIPAASPWPPLALALGAAVGSLLVVRPDLDDASYVVRSTWIAAHGDVRVGDVLFSDGAWPGLAAQTPYLPSIEALLGWVARVSGLSAGTVVYVLFPPVVAAGAVWALWMLLRAWGVRRPGACLALAGVFLVFGGATAASWGNLHLGRIWQGKVVFLALVVPLLYAVVAALWKVEGERARRAALLVTALLGVASVGLTPAAIFVVPGVVLVALVPGLLARRPALAGAAFAAGAGPALAAGAVTVLAGEARGIGLVDAAAAGPWAKVLGTGIPAAVVVVAAVVVLLGGLWPRWWSGADAAGRWTAAAAVGAGLLIAVPVLYDVAVAVMGTDAIAWRLTWIVPVPALVGMLAAIPGGPRRLPLGVPVAVVVAGALVWGGVPLWSTTNGARLAPAEWKISPAHLKMARWVAAQEPAGRVAAPVESTAALGVVTADVRRVGSRPAYMADYADLPGAQMAERGVLQRLADGGAAPADLAAAPAALTALDVQIVCTFADAVPLLDLLGAEGYEQRFSNGALTCVERRAAG</sequence>
<reference evidence="3" key="1">
    <citation type="submission" date="2016-10" db="EMBL/GenBank/DDBJ databases">
        <authorList>
            <person name="Varghese N."/>
            <person name="Submissions S."/>
        </authorList>
    </citation>
    <scope>NUCLEOTIDE SEQUENCE [LARGE SCALE GENOMIC DNA]</scope>
    <source>
        <strain evidence="3">DSM 46838</strain>
    </source>
</reference>
<keyword evidence="1" id="KW-0472">Membrane</keyword>
<protein>
    <recommendedName>
        <fullName evidence="4">4-amino-4-deoxy-L-arabinose transferase</fullName>
    </recommendedName>
</protein>
<feature type="transmembrane region" description="Helical" evidence="1">
    <location>
        <begin position="443"/>
        <end position="465"/>
    </location>
</feature>
<dbReference type="Pfam" id="PF19554">
    <property type="entry name" value="DUF6077"/>
    <property type="match status" value="1"/>
</dbReference>
<evidence type="ECO:0000313" key="3">
    <source>
        <dbReference type="Proteomes" id="UP000198589"/>
    </source>
</evidence>
<feature type="transmembrane region" description="Helical" evidence="1">
    <location>
        <begin position="268"/>
        <end position="298"/>
    </location>
</feature>
<feature type="transmembrane region" description="Helical" evidence="1">
    <location>
        <begin position="92"/>
        <end position="110"/>
    </location>
</feature>
<feature type="transmembrane region" description="Helical" evidence="1">
    <location>
        <begin position="386"/>
        <end position="404"/>
    </location>
</feature>
<keyword evidence="1" id="KW-1133">Transmembrane helix</keyword>
<dbReference type="OrthoDB" id="3444687at2"/>
<feature type="transmembrane region" description="Helical" evidence="1">
    <location>
        <begin position="416"/>
        <end position="436"/>
    </location>
</feature>
<organism evidence="2 3">
    <name type="scientific">Blastococcus tunisiensis</name>
    <dbReference type="NCBI Taxonomy" id="1798228"/>
    <lineage>
        <taxon>Bacteria</taxon>
        <taxon>Bacillati</taxon>
        <taxon>Actinomycetota</taxon>
        <taxon>Actinomycetes</taxon>
        <taxon>Geodermatophilales</taxon>
        <taxon>Geodermatophilaceae</taxon>
        <taxon>Blastococcus</taxon>
    </lineage>
</organism>
<feature type="transmembrane region" description="Helical" evidence="1">
    <location>
        <begin position="208"/>
        <end position="226"/>
    </location>
</feature>
<feature type="transmembrane region" description="Helical" evidence="1">
    <location>
        <begin position="355"/>
        <end position="374"/>
    </location>
</feature>
<dbReference type="RefSeq" id="WP_092195059.1">
    <property type="nucleotide sequence ID" value="NZ_FOND01000001.1"/>
</dbReference>
<feature type="transmembrane region" description="Helical" evidence="1">
    <location>
        <begin position="238"/>
        <end position="256"/>
    </location>
</feature>
<proteinExistence type="predicted"/>
<evidence type="ECO:0000313" key="2">
    <source>
        <dbReference type="EMBL" id="SFD94795.1"/>
    </source>
</evidence>
<evidence type="ECO:0008006" key="4">
    <source>
        <dbReference type="Google" id="ProtNLM"/>
    </source>
</evidence>
<name>A0A1I1WHX2_9ACTN</name>
<keyword evidence="1" id="KW-0812">Transmembrane</keyword>
<keyword evidence="3" id="KW-1185">Reference proteome</keyword>
<feature type="transmembrane region" description="Helical" evidence="1">
    <location>
        <begin position="32"/>
        <end position="56"/>
    </location>
</feature>
<dbReference type="AlphaFoldDB" id="A0A1I1WHX2"/>
<evidence type="ECO:0000256" key="1">
    <source>
        <dbReference type="SAM" id="Phobius"/>
    </source>
</evidence>
<dbReference type="InterPro" id="IPR045723">
    <property type="entry name" value="DUF6077"/>
</dbReference>